<dbReference type="InterPro" id="IPR009100">
    <property type="entry name" value="AcylCoA_DH/oxidase_NM_dom_sf"/>
</dbReference>
<keyword evidence="5 6" id="KW-0560">Oxidoreductase</keyword>
<evidence type="ECO:0008006" key="12">
    <source>
        <dbReference type="Google" id="ProtNLM"/>
    </source>
</evidence>
<dbReference type="GO" id="GO:0046359">
    <property type="term" value="P:butyrate catabolic process"/>
    <property type="evidence" value="ECO:0007669"/>
    <property type="project" value="TreeGrafter"/>
</dbReference>
<dbReference type="SUPFAM" id="SSF56645">
    <property type="entry name" value="Acyl-CoA dehydrogenase NM domain-like"/>
    <property type="match status" value="1"/>
</dbReference>
<dbReference type="Pfam" id="PF02770">
    <property type="entry name" value="Acyl-CoA_dh_M"/>
    <property type="match status" value="1"/>
</dbReference>
<dbReference type="Gene3D" id="1.10.540.10">
    <property type="entry name" value="Acyl-CoA dehydrogenase/oxidase, N-terminal domain"/>
    <property type="match status" value="1"/>
</dbReference>
<dbReference type="Pfam" id="PF02771">
    <property type="entry name" value="Acyl-CoA_dh_N"/>
    <property type="match status" value="1"/>
</dbReference>
<feature type="domain" description="Acyl-CoA oxidase/dehydrogenase middle" evidence="8">
    <location>
        <begin position="157"/>
        <end position="251"/>
    </location>
</feature>
<dbReference type="InterPro" id="IPR046373">
    <property type="entry name" value="Acyl-CoA_Oxase/DH_mid-dom_sf"/>
</dbReference>
<dbReference type="InParanoid" id="A0A1V8SH51"/>
<dbReference type="InterPro" id="IPR036250">
    <property type="entry name" value="AcylCo_DH-like_C"/>
</dbReference>
<accession>A0A1V8SH51</accession>
<evidence type="ECO:0000259" key="7">
    <source>
        <dbReference type="Pfam" id="PF00441"/>
    </source>
</evidence>
<gene>
    <name evidence="10" type="ORF">B0A48_15579</name>
</gene>
<name>A0A1V8SH51_9PEZI</name>
<dbReference type="OrthoDB" id="9988775at2759"/>
<evidence type="ECO:0000256" key="3">
    <source>
        <dbReference type="ARBA" id="ARBA00022630"/>
    </source>
</evidence>
<dbReference type="Gene3D" id="1.20.140.10">
    <property type="entry name" value="Butyryl-CoA Dehydrogenase, subunit A, domain 3"/>
    <property type="match status" value="1"/>
</dbReference>
<dbReference type="Pfam" id="PF00441">
    <property type="entry name" value="Acyl-CoA_dh_1"/>
    <property type="match status" value="1"/>
</dbReference>
<dbReference type="STRING" id="1507870.A0A1V8SH51"/>
<dbReference type="EMBL" id="NAJO01000047">
    <property type="protein sequence ID" value="OQN98300.1"/>
    <property type="molecule type" value="Genomic_DNA"/>
</dbReference>
<comment type="caution">
    <text evidence="10">The sequence shown here is derived from an EMBL/GenBank/DDBJ whole genome shotgun (WGS) entry which is preliminary data.</text>
</comment>
<dbReference type="InterPro" id="IPR009075">
    <property type="entry name" value="AcylCo_DH/oxidase_C"/>
</dbReference>
<dbReference type="PANTHER" id="PTHR43884">
    <property type="entry name" value="ACYL-COA DEHYDROGENASE"/>
    <property type="match status" value="1"/>
</dbReference>
<evidence type="ECO:0000256" key="1">
    <source>
        <dbReference type="ARBA" id="ARBA00001974"/>
    </source>
</evidence>
<comment type="similarity">
    <text evidence="2 6">Belongs to the acyl-CoA dehydrogenase family.</text>
</comment>
<keyword evidence="3 6" id="KW-0285">Flavoprotein</keyword>
<keyword evidence="11" id="KW-1185">Reference proteome</keyword>
<organism evidence="10 11">
    <name type="scientific">Cryoendolithus antarcticus</name>
    <dbReference type="NCBI Taxonomy" id="1507870"/>
    <lineage>
        <taxon>Eukaryota</taxon>
        <taxon>Fungi</taxon>
        <taxon>Dikarya</taxon>
        <taxon>Ascomycota</taxon>
        <taxon>Pezizomycotina</taxon>
        <taxon>Dothideomycetes</taxon>
        <taxon>Dothideomycetidae</taxon>
        <taxon>Cladosporiales</taxon>
        <taxon>Cladosporiaceae</taxon>
        <taxon>Cryoendolithus</taxon>
    </lineage>
</organism>
<dbReference type="GO" id="GO:0050660">
    <property type="term" value="F:flavin adenine dinucleotide binding"/>
    <property type="evidence" value="ECO:0007669"/>
    <property type="project" value="InterPro"/>
</dbReference>
<dbReference type="FunFam" id="2.40.110.10:FF:000002">
    <property type="entry name" value="Acyl-CoA dehydrogenase fadE12"/>
    <property type="match status" value="1"/>
</dbReference>
<protein>
    <recommendedName>
        <fullName evidence="12">Acyl-CoA dehydrogenase</fullName>
    </recommendedName>
</protein>
<dbReference type="Proteomes" id="UP000192596">
    <property type="component" value="Unassembled WGS sequence"/>
</dbReference>
<feature type="domain" description="Acyl-CoA dehydrogenase/oxidase N-terminal" evidence="9">
    <location>
        <begin position="38"/>
        <end position="151"/>
    </location>
</feature>
<dbReference type="CDD" id="cd00567">
    <property type="entry name" value="ACAD"/>
    <property type="match status" value="1"/>
</dbReference>
<evidence type="ECO:0000259" key="8">
    <source>
        <dbReference type="Pfam" id="PF02770"/>
    </source>
</evidence>
<evidence type="ECO:0000256" key="6">
    <source>
        <dbReference type="RuleBase" id="RU362125"/>
    </source>
</evidence>
<reference evidence="11" key="1">
    <citation type="submission" date="2017-03" db="EMBL/GenBank/DDBJ databases">
        <title>Genomes of endolithic fungi from Antarctica.</title>
        <authorList>
            <person name="Coleine C."/>
            <person name="Masonjones S."/>
            <person name="Stajich J.E."/>
        </authorList>
    </citation>
    <scope>NUCLEOTIDE SEQUENCE [LARGE SCALE GENOMIC DNA]</scope>
    <source>
        <strain evidence="11">CCFEE 5527</strain>
    </source>
</reference>
<dbReference type="PANTHER" id="PTHR43884:SF34">
    <property type="entry name" value="ACYL-COA DEHYDROGENASE FAMILY PROTEIN"/>
    <property type="match status" value="1"/>
</dbReference>
<evidence type="ECO:0000259" key="9">
    <source>
        <dbReference type="Pfam" id="PF02771"/>
    </source>
</evidence>
<dbReference type="Gene3D" id="2.40.110.10">
    <property type="entry name" value="Butyryl-CoA Dehydrogenase, subunit A, domain 2"/>
    <property type="match status" value="1"/>
</dbReference>
<evidence type="ECO:0000256" key="5">
    <source>
        <dbReference type="ARBA" id="ARBA00023002"/>
    </source>
</evidence>
<dbReference type="GO" id="GO:0033539">
    <property type="term" value="P:fatty acid beta-oxidation using acyl-CoA dehydrogenase"/>
    <property type="evidence" value="ECO:0007669"/>
    <property type="project" value="TreeGrafter"/>
</dbReference>
<dbReference type="SUPFAM" id="SSF47203">
    <property type="entry name" value="Acyl-CoA dehydrogenase C-terminal domain-like"/>
    <property type="match status" value="1"/>
</dbReference>
<evidence type="ECO:0000256" key="4">
    <source>
        <dbReference type="ARBA" id="ARBA00022827"/>
    </source>
</evidence>
<proteinExistence type="inferred from homology"/>
<evidence type="ECO:0000256" key="2">
    <source>
        <dbReference type="ARBA" id="ARBA00009347"/>
    </source>
</evidence>
<feature type="domain" description="Acyl-CoA dehydrogenase/oxidase C-terminal" evidence="7">
    <location>
        <begin position="264"/>
        <end position="415"/>
    </location>
</feature>
<dbReference type="AlphaFoldDB" id="A0A1V8SH51"/>
<keyword evidence="4 6" id="KW-0274">FAD</keyword>
<evidence type="ECO:0000313" key="10">
    <source>
        <dbReference type="EMBL" id="OQN98300.1"/>
    </source>
</evidence>
<dbReference type="GO" id="GO:0003995">
    <property type="term" value="F:acyl-CoA dehydrogenase activity"/>
    <property type="evidence" value="ECO:0007669"/>
    <property type="project" value="TreeGrafter"/>
</dbReference>
<comment type="cofactor">
    <cofactor evidence="1 6">
        <name>FAD</name>
        <dbReference type="ChEBI" id="CHEBI:57692"/>
    </cofactor>
</comment>
<dbReference type="FunFam" id="1.20.140.10:FF:000037">
    <property type="entry name" value="Similar to acyl-CoA dehydrogenase"/>
    <property type="match status" value="1"/>
</dbReference>
<sequence length="439" mass="49475">MNFDVPLALQTHLADLDSFIAREIQPLQDSNDNNRFFDHRREHSRTDWDNQGLPRPEWEDLLKECRRRADAAGFFRFSLPKQYGGQNESSGRGANLWMAVIREHLAAKGLGLFNDLQNEHSIVGNFPDVIMVQHFGSEAQKKELIDGRLKGKVRITFGLTEPGHGSDATHMDTKAEMQPDGNYVINGGKMWQTGMHVATNCFIFARTSGKNGEAKGITCFNVPRHTPGLKVESYEWTLNMPTDHATVSLTNVKVPAEAIIGPLGGGLAVAQAFVHENRIRQAASSLGAAVYCINQSVEYAMKRKPFGKPLATNQAIQFPLVELATQAEMLRLLIRKTASEMDRMDHVEVEKMIGDKVSMCNYYANRLCTQAADQAIQVHGGWGYSRHFQFEHIWRHHRRYRITEGSEEIQMRKVAGYLFGYMGPKKVVLGEMTDQLSKL</sequence>
<dbReference type="InterPro" id="IPR037069">
    <property type="entry name" value="AcylCoA_DH/ox_N_sf"/>
</dbReference>
<dbReference type="InterPro" id="IPR013786">
    <property type="entry name" value="AcylCoA_DH/ox_N"/>
</dbReference>
<dbReference type="InterPro" id="IPR006091">
    <property type="entry name" value="Acyl-CoA_Oxase/DH_mid-dom"/>
</dbReference>
<evidence type="ECO:0000313" key="11">
    <source>
        <dbReference type="Proteomes" id="UP000192596"/>
    </source>
</evidence>